<sequence>MDTDWWSDARGMWPQAVARCIGCPVRQACFADAVAHGDVGVVRGGAWFAMSRNRPRITPLVCQRCGARPVCFNRHSVSRMCAPCSDGSRRAHPATEGRADAIPVGTGAGS</sequence>
<protein>
    <recommendedName>
        <fullName evidence="2">4Fe-4S Wbl-type domain-containing protein</fullName>
    </recommendedName>
</protein>
<gene>
    <name evidence="3" type="ORF">Cci01nite_83080</name>
</gene>
<evidence type="ECO:0000259" key="2">
    <source>
        <dbReference type="PROSITE" id="PS51674"/>
    </source>
</evidence>
<dbReference type="InterPro" id="IPR034768">
    <property type="entry name" value="4FE4S_WBL"/>
</dbReference>
<proteinExistence type="predicted"/>
<dbReference type="PROSITE" id="PS51674">
    <property type="entry name" value="4FE4S_WBL"/>
    <property type="match status" value="1"/>
</dbReference>
<evidence type="ECO:0000313" key="4">
    <source>
        <dbReference type="Proteomes" id="UP000659904"/>
    </source>
</evidence>
<comment type="caution">
    <text evidence="3">The sequence shown here is derived from an EMBL/GenBank/DDBJ whole genome shotgun (WGS) entry which is preliminary data.</text>
</comment>
<accession>A0A8J3KLI6</accession>
<organism evidence="3 4">
    <name type="scientific">Catellatospora citrea</name>
    <dbReference type="NCBI Taxonomy" id="53366"/>
    <lineage>
        <taxon>Bacteria</taxon>
        <taxon>Bacillati</taxon>
        <taxon>Actinomycetota</taxon>
        <taxon>Actinomycetes</taxon>
        <taxon>Micromonosporales</taxon>
        <taxon>Micromonosporaceae</taxon>
        <taxon>Catellatospora</taxon>
    </lineage>
</organism>
<dbReference type="EMBL" id="BONH01000079">
    <property type="protein sequence ID" value="GIG03215.1"/>
    <property type="molecule type" value="Genomic_DNA"/>
</dbReference>
<dbReference type="AlphaFoldDB" id="A0A8J3KLI6"/>
<dbReference type="Proteomes" id="UP000659904">
    <property type="component" value="Unassembled WGS sequence"/>
</dbReference>
<evidence type="ECO:0000256" key="1">
    <source>
        <dbReference type="SAM" id="MobiDB-lite"/>
    </source>
</evidence>
<feature type="region of interest" description="Disordered" evidence="1">
    <location>
        <begin position="85"/>
        <end position="110"/>
    </location>
</feature>
<reference evidence="3 4" key="1">
    <citation type="submission" date="2021-01" db="EMBL/GenBank/DDBJ databases">
        <title>Whole genome shotgun sequence of Catellatospora citrea NBRC 14495.</title>
        <authorList>
            <person name="Komaki H."/>
            <person name="Tamura T."/>
        </authorList>
    </citation>
    <scope>NUCLEOTIDE SEQUENCE [LARGE SCALE GENOMIC DNA]</scope>
    <source>
        <strain evidence="3 4">NBRC 14495</strain>
    </source>
</reference>
<keyword evidence="4" id="KW-1185">Reference proteome</keyword>
<name>A0A8J3KLI6_9ACTN</name>
<evidence type="ECO:0000313" key="3">
    <source>
        <dbReference type="EMBL" id="GIG03215.1"/>
    </source>
</evidence>
<feature type="compositionally biased region" description="Basic and acidic residues" evidence="1">
    <location>
        <begin position="87"/>
        <end position="99"/>
    </location>
</feature>
<feature type="domain" description="4Fe-4S Wbl-type" evidence="2">
    <location>
        <begin position="1"/>
        <end position="57"/>
    </location>
</feature>